<name>A0A8I6S5F4_CIMLE</name>
<dbReference type="EnsemblMetazoa" id="XM_024230413.1">
    <property type="protein sequence ID" value="XP_024086181.1"/>
    <property type="gene ID" value="LOC106670502"/>
</dbReference>
<organism evidence="11 12">
    <name type="scientific">Cimex lectularius</name>
    <name type="common">Bed bug</name>
    <name type="synonym">Acanthia lectularia</name>
    <dbReference type="NCBI Taxonomy" id="79782"/>
    <lineage>
        <taxon>Eukaryota</taxon>
        <taxon>Metazoa</taxon>
        <taxon>Ecdysozoa</taxon>
        <taxon>Arthropoda</taxon>
        <taxon>Hexapoda</taxon>
        <taxon>Insecta</taxon>
        <taxon>Pterygota</taxon>
        <taxon>Neoptera</taxon>
        <taxon>Paraneoptera</taxon>
        <taxon>Hemiptera</taxon>
        <taxon>Heteroptera</taxon>
        <taxon>Panheteroptera</taxon>
        <taxon>Cimicomorpha</taxon>
        <taxon>Cimicidae</taxon>
        <taxon>Cimex</taxon>
    </lineage>
</organism>
<keyword evidence="2" id="KW-1003">Cell membrane</keyword>
<feature type="transmembrane region" description="Helical" evidence="10">
    <location>
        <begin position="138"/>
        <end position="156"/>
    </location>
</feature>
<dbReference type="GO" id="GO:0004984">
    <property type="term" value="F:olfactory receptor activity"/>
    <property type="evidence" value="ECO:0007669"/>
    <property type="project" value="InterPro"/>
</dbReference>
<dbReference type="PANTHER" id="PTHR21137:SF35">
    <property type="entry name" value="ODORANT RECEPTOR 19A-RELATED"/>
    <property type="match status" value="1"/>
</dbReference>
<evidence type="ECO:0000256" key="7">
    <source>
        <dbReference type="ARBA" id="ARBA00023136"/>
    </source>
</evidence>
<dbReference type="OrthoDB" id="6596205at2759"/>
<dbReference type="EnsemblMetazoa" id="XM_014400930.2">
    <property type="protein sequence ID" value="XP_014256416.1"/>
    <property type="gene ID" value="LOC106670502"/>
</dbReference>
<evidence type="ECO:0000256" key="5">
    <source>
        <dbReference type="ARBA" id="ARBA00022725"/>
    </source>
</evidence>
<keyword evidence="4 10" id="KW-0812">Transmembrane</keyword>
<evidence type="ECO:0000313" key="11">
    <source>
        <dbReference type="EnsemblMetazoa" id="XP_014256418.1"/>
    </source>
</evidence>
<dbReference type="InterPro" id="IPR004117">
    <property type="entry name" value="7tm6_olfct_rcpt"/>
</dbReference>
<keyword evidence="5 10" id="KW-0552">Olfaction</keyword>
<evidence type="ECO:0000256" key="4">
    <source>
        <dbReference type="ARBA" id="ARBA00022692"/>
    </source>
</evidence>
<feature type="transmembrane region" description="Helical" evidence="10">
    <location>
        <begin position="77"/>
        <end position="96"/>
    </location>
</feature>
<keyword evidence="8 10" id="KW-0675">Receptor</keyword>
<dbReference type="EnsemblMetazoa" id="XM_024230414.1">
    <property type="protein sequence ID" value="XP_024086182.1"/>
    <property type="gene ID" value="LOC106670502"/>
</dbReference>
<sequence length="390" mass="45737">MMRPWRRADLSKVWTWPHIFWFNIFAWWAEDIQNKTLQRIAIKFRLFLLIFNVWFLFSLMTNNFVEISNNGLTNSLFTIFASLPAVLAFTKLAYLIKYRRELRKAIDDLDDLLLETINKGVDPVLEVKLRKHYARCWLLFYFLLIVGSMITLHWLMRPIMLALGGIKTSIVVTYPNMIETWTQVFVTYVIHAINVATDGHALYMFDNFYFCMAENILIQFTILRHNLHNMNITTGKPGNITIKTCAEHHNKILRICETLRVSSVSAILFQCFHTVLLLCSGVFELTLGKKNLQVFMNLAEITLIIVFILYCYCWYSNEITFQCRDLLHSLYMTDWLNGTVEDRRIVVTMMSMTMHPVVFGGIVKINLNTFLDVLKTTFSYYNFLTAVDLQ</sequence>
<dbReference type="KEGG" id="clec:106670502"/>
<keyword evidence="7 10" id="KW-0472">Membrane</keyword>
<feature type="transmembrane region" description="Helical" evidence="10">
    <location>
        <begin position="294"/>
        <end position="315"/>
    </location>
</feature>
<evidence type="ECO:0000256" key="8">
    <source>
        <dbReference type="ARBA" id="ARBA00023170"/>
    </source>
</evidence>
<keyword evidence="3 10" id="KW-0716">Sensory transduction</keyword>
<keyword evidence="9 10" id="KW-0807">Transducer</keyword>
<dbReference type="Pfam" id="PF02949">
    <property type="entry name" value="7tm_6"/>
    <property type="match status" value="1"/>
</dbReference>
<evidence type="ECO:0000256" key="2">
    <source>
        <dbReference type="ARBA" id="ARBA00022475"/>
    </source>
</evidence>
<comment type="similarity">
    <text evidence="10">Belongs to the insect chemoreceptor superfamily. Heteromeric odorant receptor channel (TC 1.A.69) family.</text>
</comment>
<evidence type="ECO:0000256" key="9">
    <source>
        <dbReference type="ARBA" id="ARBA00023224"/>
    </source>
</evidence>
<evidence type="ECO:0000256" key="6">
    <source>
        <dbReference type="ARBA" id="ARBA00022989"/>
    </source>
</evidence>
<dbReference type="OMA" id="TTYYYAN"/>
<protein>
    <recommendedName>
        <fullName evidence="10">Odorant receptor</fullName>
    </recommendedName>
</protein>
<feature type="transmembrane region" description="Helical" evidence="10">
    <location>
        <begin position="267"/>
        <end position="287"/>
    </location>
</feature>
<dbReference type="Proteomes" id="UP000494040">
    <property type="component" value="Unassembled WGS sequence"/>
</dbReference>
<proteinExistence type="inferred from homology"/>
<dbReference type="PANTHER" id="PTHR21137">
    <property type="entry name" value="ODORANT RECEPTOR"/>
    <property type="match status" value="1"/>
</dbReference>
<dbReference type="EnsemblMetazoa" id="XM_014400934.2">
    <property type="protein sequence ID" value="XP_014256420.1"/>
    <property type="gene ID" value="LOC106670502"/>
</dbReference>
<gene>
    <name evidence="11" type="primary">106670502</name>
</gene>
<dbReference type="GO" id="GO:0005886">
    <property type="term" value="C:plasma membrane"/>
    <property type="evidence" value="ECO:0007669"/>
    <property type="project" value="UniProtKB-SubCell"/>
</dbReference>
<comment type="caution">
    <text evidence="10">Lacks conserved residue(s) required for the propagation of feature annotation.</text>
</comment>
<evidence type="ECO:0000256" key="10">
    <source>
        <dbReference type="RuleBase" id="RU351113"/>
    </source>
</evidence>
<keyword evidence="6 10" id="KW-1133">Transmembrane helix</keyword>
<accession>A0A8I6S5F4</accession>
<evidence type="ECO:0000256" key="3">
    <source>
        <dbReference type="ARBA" id="ARBA00022606"/>
    </source>
</evidence>
<dbReference type="GO" id="GO:0005549">
    <property type="term" value="F:odorant binding"/>
    <property type="evidence" value="ECO:0007669"/>
    <property type="project" value="InterPro"/>
</dbReference>
<reference evidence="11" key="1">
    <citation type="submission" date="2022-01" db="UniProtKB">
        <authorList>
            <consortium name="EnsemblMetazoa"/>
        </authorList>
    </citation>
    <scope>IDENTIFICATION</scope>
</reference>
<evidence type="ECO:0000313" key="12">
    <source>
        <dbReference type="Proteomes" id="UP000494040"/>
    </source>
</evidence>
<evidence type="ECO:0000256" key="1">
    <source>
        <dbReference type="ARBA" id="ARBA00004651"/>
    </source>
</evidence>
<dbReference type="GO" id="GO:0007165">
    <property type="term" value="P:signal transduction"/>
    <property type="evidence" value="ECO:0007669"/>
    <property type="project" value="UniProtKB-KW"/>
</dbReference>
<dbReference type="AlphaFoldDB" id="A0A8I6S5F4"/>
<keyword evidence="12" id="KW-1185">Reference proteome</keyword>
<dbReference type="EnsemblMetazoa" id="XM_014400932.2">
    <property type="protein sequence ID" value="XP_014256418.1"/>
    <property type="gene ID" value="LOC106670502"/>
</dbReference>
<comment type="subcellular location">
    <subcellularLocation>
        <location evidence="1 10">Cell membrane</location>
        <topology evidence="1 10">Multi-pass membrane protein</topology>
    </subcellularLocation>
</comment>
<feature type="transmembrane region" description="Helical" evidence="10">
    <location>
        <begin position="44"/>
        <end position="65"/>
    </location>
</feature>